<keyword evidence="3" id="KW-1185">Reference proteome</keyword>
<dbReference type="SUPFAM" id="SSF55729">
    <property type="entry name" value="Acyl-CoA N-acyltransferases (Nat)"/>
    <property type="match status" value="1"/>
</dbReference>
<organism evidence="2 3">
    <name type="scientific">Parendozoicomonas haliclonae</name>
    <dbReference type="NCBI Taxonomy" id="1960125"/>
    <lineage>
        <taxon>Bacteria</taxon>
        <taxon>Pseudomonadati</taxon>
        <taxon>Pseudomonadota</taxon>
        <taxon>Gammaproteobacteria</taxon>
        <taxon>Oceanospirillales</taxon>
        <taxon>Endozoicomonadaceae</taxon>
        <taxon>Parendozoicomonas</taxon>
    </lineage>
</organism>
<dbReference type="CDD" id="cd04301">
    <property type="entry name" value="NAT_SF"/>
    <property type="match status" value="1"/>
</dbReference>
<dbReference type="GO" id="GO:0008080">
    <property type="term" value="F:N-acetyltransferase activity"/>
    <property type="evidence" value="ECO:0007669"/>
    <property type="project" value="InterPro"/>
</dbReference>
<keyword evidence="2" id="KW-0808">Transferase</keyword>
<dbReference type="AlphaFoldDB" id="A0A1X7AI38"/>
<dbReference type="PANTHER" id="PTHR13538:SF4">
    <property type="entry name" value="N-ALPHA-ACETYLTRANSFERASE 80"/>
    <property type="match status" value="1"/>
</dbReference>
<protein>
    <submittedName>
        <fullName evidence="2">Acetyltransferase (GNAT) family protein</fullName>
    </submittedName>
</protein>
<dbReference type="GO" id="GO:1905502">
    <property type="term" value="F:acetyl-CoA binding"/>
    <property type="evidence" value="ECO:0007669"/>
    <property type="project" value="TreeGrafter"/>
</dbReference>
<dbReference type="EMBL" id="FWPT01000003">
    <property type="protein sequence ID" value="SMA42729.1"/>
    <property type="molecule type" value="Genomic_DNA"/>
</dbReference>
<dbReference type="InterPro" id="IPR000182">
    <property type="entry name" value="GNAT_dom"/>
</dbReference>
<evidence type="ECO:0000313" key="3">
    <source>
        <dbReference type="Proteomes" id="UP000196573"/>
    </source>
</evidence>
<dbReference type="Gene3D" id="3.40.630.30">
    <property type="match status" value="1"/>
</dbReference>
<dbReference type="Pfam" id="PF00583">
    <property type="entry name" value="Acetyltransf_1"/>
    <property type="match status" value="1"/>
</dbReference>
<gene>
    <name evidence="2" type="ORF">EHSB41UT_01479</name>
</gene>
<reference evidence="2 3" key="1">
    <citation type="submission" date="2017-03" db="EMBL/GenBank/DDBJ databases">
        <authorList>
            <person name="Afonso C.L."/>
            <person name="Miller P.J."/>
            <person name="Scott M.A."/>
            <person name="Spackman E."/>
            <person name="Goraichik I."/>
            <person name="Dimitrov K.M."/>
            <person name="Suarez D.L."/>
            <person name="Swayne D.E."/>
        </authorList>
    </citation>
    <scope>NUCLEOTIDE SEQUENCE [LARGE SCALE GENOMIC DNA]</scope>
    <source>
        <strain evidence="2">SB41UT1</strain>
    </source>
</reference>
<name>A0A1X7AI38_9GAMM</name>
<evidence type="ECO:0000313" key="2">
    <source>
        <dbReference type="EMBL" id="SMA42729.1"/>
    </source>
</evidence>
<dbReference type="InterPro" id="IPR016181">
    <property type="entry name" value="Acyl_CoA_acyltransferase"/>
</dbReference>
<sequence>MEIRNLNACPEALPALAEWHYDEWAHLYPKETLASFTNDLARGLSEETLPTTLVVYEQGEIIGSASLIEDDMDSHPELSPWLANVFIREDHRGRGLGQLIAKAIMDFAKAKNIDEMFLFTPDQQTFYERLGWTLRNRESYHGEDVSLMSYQPSNRR</sequence>
<feature type="domain" description="N-acetyltransferase" evidence="1">
    <location>
        <begin position="1"/>
        <end position="152"/>
    </location>
</feature>
<proteinExistence type="predicted"/>
<dbReference type="GO" id="GO:0005737">
    <property type="term" value="C:cytoplasm"/>
    <property type="evidence" value="ECO:0007669"/>
    <property type="project" value="TreeGrafter"/>
</dbReference>
<accession>A0A1X7AI38</accession>
<dbReference type="PROSITE" id="PS51186">
    <property type="entry name" value="GNAT"/>
    <property type="match status" value="1"/>
</dbReference>
<dbReference type="RefSeq" id="WP_165767183.1">
    <property type="nucleotide sequence ID" value="NZ_CBCSCN010000009.1"/>
</dbReference>
<dbReference type="PANTHER" id="PTHR13538">
    <property type="entry name" value="N-ACETYLTRANSFERASE 6"/>
    <property type="match status" value="1"/>
</dbReference>
<dbReference type="InterPro" id="IPR039840">
    <property type="entry name" value="NAA80"/>
</dbReference>
<dbReference type="Proteomes" id="UP000196573">
    <property type="component" value="Unassembled WGS sequence"/>
</dbReference>
<evidence type="ECO:0000259" key="1">
    <source>
        <dbReference type="PROSITE" id="PS51186"/>
    </source>
</evidence>